<reference evidence="2 3" key="1">
    <citation type="submission" date="2018-10" db="EMBL/GenBank/DDBJ databases">
        <title>Isolation, diversity and antifungal activity of actinobacteria from wheat.</title>
        <authorList>
            <person name="Han C."/>
        </authorList>
    </citation>
    <scope>NUCLEOTIDE SEQUENCE [LARGE SCALE GENOMIC DNA]</scope>
    <source>
        <strain evidence="2 3">NEAU-YY642</strain>
    </source>
</reference>
<dbReference type="SUPFAM" id="SSF54427">
    <property type="entry name" value="NTF2-like"/>
    <property type="match status" value="1"/>
</dbReference>
<protein>
    <submittedName>
        <fullName evidence="2">Nuclear transport factor 2 family protein</fullName>
    </submittedName>
</protein>
<name>A0A3M2LVX0_9ACTN</name>
<dbReference type="InterPro" id="IPR037401">
    <property type="entry name" value="SnoaL-like"/>
</dbReference>
<dbReference type="Gene3D" id="3.10.450.50">
    <property type="match status" value="1"/>
</dbReference>
<dbReference type="Proteomes" id="UP000278673">
    <property type="component" value="Unassembled WGS sequence"/>
</dbReference>
<evidence type="ECO:0000259" key="1">
    <source>
        <dbReference type="Pfam" id="PF13577"/>
    </source>
</evidence>
<dbReference type="RefSeq" id="WP_122183568.1">
    <property type="nucleotide sequence ID" value="NZ_RFFJ01000043.1"/>
</dbReference>
<feature type="domain" description="SnoaL-like" evidence="1">
    <location>
        <begin position="13"/>
        <end position="146"/>
    </location>
</feature>
<dbReference type="EMBL" id="RFFJ01000043">
    <property type="protein sequence ID" value="RMI41631.1"/>
    <property type="molecule type" value="Genomic_DNA"/>
</dbReference>
<evidence type="ECO:0000313" key="2">
    <source>
        <dbReference type="EMBL" id="RMI41631.1"/>
    </source>
</evidence>
<organism evidence="2 3">
    <name type="scientific">Streptomyces triticirhizae</name>
    <dbReference type="NCBI Taxonomy" id="2483353"/>
    <lineage>
        <taxon>Bacteria</taxon>
        <taxon>Bacillati</taxon>
        <taxon>Actinomycetota</taxon>
        <taxon>Actinomycetes</taxon>
        <taxon>Kitasatosporales</taxon>
        <taxon>Streptomycetaceae</taxon>
        <taxon>Streptomyces</taxon>
    </lineage>
</organism>
<keyword evidence="3" id="KW-1185">Reference proteome</keyword>
<evidence type="ECO:0000313" key="3">
    <source>
        <dbReference type="Proteomes" id="UP000278673"/>
    </source>
</evidence>
<dbReference type="Pfam" id="PF13577">
    <property type="entry name" value="SnoaL_4"/>
    <property type="match status" value="1"/>
</dbReference>
<sequence length="161" mass="17770">MTSDLPDPSEIRAALDQRAVIDAVSRMFRSFDTHDHSEETATRFLTEDVRVTTPVGTAEGLAEVTRLNAEALGRFAGTQHQATDVLVELAPNGETAVADWNALMTHVHHDSTLRQRGPGADPLFVVGGRWHGELIRTPHGWRFRALTVERVWSRGEPPTLG</sequence>
<dbReference type="AlphaFoldDB" id="A0A3M2LVX0"/>
<gene>
    <name evidence="2" type="ORF">EBN88_10595</name>
</gene>
<dbReference type="InterPro" id="IPR032710">
    <property type="entry name" value="NTF2-like_dom_sf"/>
</dbReference>
<comment type="caution">
    <text evidence="2">The sequence shown here is derived from an EMBL/GenBank/DDBJ whole genome shotgun (WGS) entry which is preliminary data.</text>
</comment>
<proteinExistence type="predicted"/>
<accession>A0A3M2LVX0</accession>